<accession>A0ABV1FCX5</accession>
<evidence type="ECO:0000313" key="2">
    <source>
        <dbReference type="Proteomes" id="UP001438008"/>
    </source>
</evidence>
<evidence type="ECO:0000313" key="1">
    <source>
        <dbReference type="EMBL" id="MEQ2471239.1"/>
    </source>
</evidence>
<proteinExistence type="predicted"/>
<sequence length="265" mass="30557">MDSKEKYLQEDLQRIRGFRLLDDDFMSKCFEDYECVELVLRIILGKDDIKVEKVQTQYKVKNLQGRSIILDIYATDSSGKKYNIEIQRADHGAGARRARYHSSLMDADITEPGEKLENLEETYVIFITENDVLGKELPLYHIDRVISETGEYFGDDAHIIYVNGAYRDDSPVGKLMHDFSCTDPEQMVYEPLAKRTRYFKEDMKGVGSMCRALEEMRNETEYATKKRIIERLLTRGGMTVQEVADTIELPLADVEAIASELQTVH</sequence>
<dbReference type="Pfam" id="PF12784">
    <property type="entry name" value="PDDEXK_2"/>
    <property type="match status" value="1"/>
</dbReference>
<dbReference type="EMBL" id="JBBMFE010000001">
    <property type="protein sequence ID" value="MEQ2471239.1"/>
    <property type="molecule type" value="Genomic_DNA"/>
</dbReference>
<dbReference type="Proteomes" id="UP001438008">
    <property type="component" value="Unassembled WGS sequence"/>
</dbReference>
<reference evidence="1 2" key="1">
    <citation type="submission" date="2024-03" db="EMBL/GenBank/DDBJ databases">
        <title>Human intestinal bacterial collection.</title>
        <authorList>
            <person name="Pauvert C."/>
            <person name="Hitch T.C.A."/>
            <person name="Clavel T."/>
        </authorList>
    </citation>
    <scope>NUCLEOTIDE SEQUENCE [LARGE SCALE GENOMIC DNA]</scope>
    <source>
        <strain evidence="1 2">CLA-AA-H132</strain>
    </source>
</reference>
<comment type="caution">
    <text evidence="1">The sequence shown here is derived from an EMBL/GenBank/DDBJ whole genome shotgun (WGS) entry which is preliminary data.</text>
</comment>
<dbReference type="RefSeq" id="WP_349163492.1">
    <property type="nucleotide sequence ID" value="NZ_JBBMFE010000001.1"/>
</dbReference>
<protein>
    <submittedName>
        <fullName evidence="1">PD-(D/E)XK nuclease family transposase</fullName>
    </submittedName>
</protein>
<keyword evidence="2" id="KW-1185">Reference proteome</keyword>
<name>A0ABV1FCX5_9FIRM</name>
<organism evidence="1 2">
    <name type="scientific">Laedolimicola intestinihominis</name>
    <dbReference type="NCBI Taxonomy" id="3133166"/>
    <lineage>
        <taxon>Bacteria</taxon>
        <taxon>Bacillati</taxon>
        <taxon>Bacillota</taxon>
        <taxon>Clostridia</taxon>
        <taxon>Lachnospirales</taxon>
        <taxon>Lachnospiraceae</taxon>
        <taxon>Laedolimicola</taxon>
    </lineage>
</organism>
<gene>
    <name evidence="1" type="ORF">WMO29_01810</name>
</gene>